<gene>
    <name evidence="1" type="ORF">HANVADRAFT_51384</name>
</gene>
<protein>
    <submittedName>
        <fullName evidence="1">Uncharacterized protein</fullName>
    </submittedName>
</protein>
<dbReference type="Proteomes" id="UP000092321">
    <property type="component" value="Unassembled WGS sequence"/>
</dbReference>
<reference evidence="2" key="1">
    <citation type="journal article" date="2016" name="Proc. Natl. Acad. Sci. U.S.A.">
        <title>Comparative genomics of biotechnologically important yeasts.</title>
        <authorList>
            <person name="Riley R."/>
            <person name="Haridas S."/>
            <person name="Wolfe K.H."/>
            <person name="Lopes M.R."/>
            <person name="Hittinger C.T."/>
            <person name="Goeker M."/>
            <person name="Salamov A.A."/>
            <person name="Wisecaver J.H."/>
            <person name="Long T.M."/>
            <person name="Calvey C.H."/>
            <person name="Aerts A.L."/>
            <person name="Barry K.W."/>
            <person name="Choi C."/>
            <person name="Clum A."/>
            <person name="Coughlan A.Y."/>
            <person name="Deshpande S."/>
            <person name="Douglass A.P."/>
            <person name="Hanson S.J."/>
            <person name="Klenk H.-P."/>
            <person name="LaButti K.M."/>
            <person name="Lapidus A."/>
            <person name="Lindquist E.A."/>
            <person name="Lipzen A.M."/>
            <person name="Meier-Kolthoff J.P."/>
            <person name="Ohm R.A."/>
            <person name="Otillar R.P."/>
            <person name="Pangilinan J.L."/>
            <person name="Peng Y."/>
            <person name="Rokas A."/>
            <person name="Rosa C.A."/>
            <person name="Scheuner C."/>
            <person name="Sibirny A.A."/>
            <person name="Slot J.C."/>
            <person name="Stielow J.B."/>
            <person name="Sun H."/>
            <person name="Kurtzman C.P."/>
            <person name="Blackwell M."/>
            <person name="Grigoriev I.V."/>
            <person name="Jeffries T.W."/>
        </authorList>
    </citation>
    <scope>NUCLEOTIDE SEQUENCE [LARGE SCALE GENOMIC DNA]</scope>
    <source>
        <strain evidence="2">NRRL Y-1626</strain>
    </source>
</reference>
<organism evidence="1 2">
    <name type="scientific">Hanseniaspora valbyensis NRRL Y-1626</name>
    <dbReference type="NCBI Taxonomy" id="766949"/>
    <lineage>
        <taxon>Eukaryota</taxon>
        <taxon>Fungi</taxon>
        <taxon>Dikarya</taxon>
        <taxon>Ascomycota</taxon>
        <taxon>Saccharomycotina</taxon>
        <taxon>Saccharomycetes</taxon>
        <taxon>Saccharomycodales</taxon>
        <taxon>Saccharomycodaceae</taxon>
        <taxon>Hanseniaspora</taxon>
    </lineage>
</organism>
<evidence type="ECO:0000313" key="2">
    <source>
        <dbReference type="Proteomes" id="UP000092321"/>
    </source>
</evidence>
<dbReference type="EMBL" id="LXPE01000003">
    <property type="protein sequence ID" value="OBA28471.1"/>
    <property type="molecule type" value="Genomic_DNA"/>
</dbReference>
<comment type="caution">
    <text evidence="1">The sequence shown here is derived from an EMBL/GenBank/DDBJ whole genome shotgun (WGS) entry which is preliminary data.</text>
</comment>
<proteinExistence type="predicted"/>
<evidence type="ECO:0000313" key="1">
    <source>
        <dbReference type="EMBL" id="OBA28471.1"/>
    </source>
</evidence>
<accession>A0A1B7TIA1</accession>
<dbReference type="OrthoDB" id="3973354at2759"/>
<name>A0A1B7TIA1_9ASCO</name>
<dbReference type="AlphaFoldDB" id="A0A1B7TIA1"/>
<keyword evidence="2" id="KW-1185">Reference proteome</keyword>
<sequence length="506" mass="58689">MNKESKKELKRNKIKQNLLRYINLEDDIHHDEDNDYNISTSNYKTSTLKVKKTNLLTLKRSRSESLIKQRKTKLQNKTTLKNNNISHTETYGKEDWESYRSQFQRSYEKSSQIYYDAIDSPSKIAEIYTISSCSDNNSNDEEMNKNIDDAHMVDSSGDEMMPTSQHDFEIIKVRKKKHLLDEIYHTDLDSKLRLENNVSQELRNSPVIPLTLSQICEPSNDKEKDNDHSIITFSDDDNVVVESFQSSKIAKNSMDNDNNDSSLPYCFDNSEEDSDCIILPDSQINSPVKSNEDEIKLTQESYRAVSLPSFKTENTELEEIPATRHKHSSAKNDLHNISLLDECQSDSFISDISYFVTKLERSPELQKIIVSPVKDTTPNESNDNKNPTTLKLNLINALNYESHIDFFENLNEIINNFKKDEDKMSKILANNIIKDFFLNISIGKPWKFTDFREVLIVVIKNIFEINTNDKNDIELNKIISTIQLIDQELLREWGEDELGACFEMLR</sequence>